<dbReference type="PRINTS" id="PR00119">
    <property type="entry name" value="CATATPASE"/>
</dbReference>
<comment type="catalytic activity">
    <reaction evidence="9">
        <text>Zn(2+)(in) + ATP + H2O = Zn(2+)(out) + ADP + phosphate + H(+)</text>
        <dbReference type="Rhea" id="RHEA:20621"/>
        <dbReference type="ChEBI" id="CHEBI:15377"/>
        <dbReference type="ChEBI" id="CHEBI:15378"/>
        <dbReference type="ChEBI" id="CHEBI:29105"/>
        <dbReference type="ChEBI" id="CHEBI:30616"/>
        <dbReference type="ChEBI" id="CHEBI:43474"/>
        <dbReference type="ChEBI" id="CHEBI:456216"/>
        <dbReference type="EC" id="7.2.2.12"/>
    </reaction>
</comment>
<dbReference type="SUPFAM" id="SSF56784">
    <property type="entry name" value="HAD-like"/>
    <property type="match status" value="1"/>
</dbReference>
<protein>
    <recommendedName>
        <fullName evidence="8">P-type Zn(2+) transporter</fullName>
        <ecNumber evidence="8">7.2.2.12</ecNumber>
    </recommendedName>
</protein>
<evidence type="ECO:0000313" key="12">
    <source>
        <dbReference type="EMBL" id="HED09556.1"/>
    </source>
</evidence>
<evidence type="ECO:0000256" key="6">
    <source>
        <dbReference type="ARBA" id="ARBA00022989"/>
    </source>
</evidence>
<dbReference type="Gene3D" id="3.40.1110.10">
    <property type="entry name" value="Calcium-transporting ATPase, cytoplasmic domain N"/>
    <property type="match status" value="1"/>
</dbReference>
<dbReference type="InterPro" id="IPR059000">
    <property type="entry name" value="ATPase_P-type_domA"/>
</dbReference>
<feature type="domain" description="P-type ATPase A" evidence="11">
    <location>
        <begin position="128"/>
        <end position="228"/>
    </location>
</feature>
<reference evidence="12" key="1">
    <citation type="journal article" date="2020" name="mSystems">
        <title>Genome- and Community-Level Interaction Insights into Carbon Utilization and Element Cycling Functions of Hydrothermarchaeota in Hydrothermal Sediment.</title>
        <authorList>
            <person name="Zhou Z."/>
            <person name="Liu Y."/>
            <person name="Xu W."/>
            <person name="Pan J."/>
            <person name="Luo Z.H."/>
            <person name="Li M."/>
        </authorList>
    </citation>
    <scope>NUCLEOTIDE SEQUENCE [LARGE SCALE GENOMIC DNA]</scope>
    <source>
        <strain evidence="12">HyVt-456</strain>
    </source>
</reference>
<dbReference type="EMBL" id="DRLD01000069">
    <property type="protein sequence ID" value="HED09556.1"/>
    <property type="molecule type" value="Genomic_DNA"/>
</dbReference>
<feature type="transmembrane region" description="Helical" evidence="10">
    <location>
        <begin position="585"/>
        <end position="612"/>
    </location>
</feature>
<keyword evidence="10" id="KW-1003">Cell membrane</keyword>
<keyword evidence="10" id="KW-0067">ATP-binding</keyword>
<keyword evidence="12" id="KW-0378">Hydrolase</keyword>
<sequence length="634" mass="67938">MSHHSPREFDGKWFTHPPMRNALIAGVIAVGTFVFSFSGLLPAWPARALYILSIIIGGYHWTREGVEELIRERVFTVDALMIAATVGSAILDMWEEAAFLVFLYGAAEGLEEYTYAKTRSSIRKLLDLAPAEARLLRDGREETVRAETLKPGDIFRVLPGESIPTDGIIINGTSSVNEATITGESIPVDKSKGARVFAATLNETGMLEIEASAAFADNTLSKMIHMVEEAQEHKGKTQAFIDHFGRVYTPWVFIGSLALLLVPFLFDQPFEVWAHRAVVLLVAAAPCALIMSTPVAIAAGIGRAGRNGVLIKGGAYLEQLGKIKAVAFDKTGTLTRGTPVVTDVYPVTGSAGELLSLAHSVERFSEHPLARAIVNYAKSKNIVPAEAYDFRIIPGYGAGAVIDGRAVWVGRLRESSPVEPDEQTQADITRLRHEGKTIVFITEAEELRGIIAIRDELRPNAGEIVSRIKEMGLEVCMLTGDNETTARAFARELGIADVRAGLKPEDKIAAIIDLEKSYGAIAMVGDGVNDAPALARASLGVAMGTAGTDAAIEAADIALMADDLSRLIFAIALGKKTESISKQNIVFSISVLALLIPAALTGMATITAAVFIHEASELLAVANGVRVAKVNLSK</sequence>
<dbReference type="NCBIfam" id="TIGR01494">
    <property type="entry name" value="ATPase_P-type"/>
    <property type="match status" value="1"/>
</dbReference>
<evidence type="ECO:0000256" key="10">
    <source>
        <dbReference type="RuleBase" id="RU362081"/>
    </source>
</evidence>
<dbReference type="InterPro" id="IPR036412">
    <property type="entry name" value="HAD-like_sf"/>
</dbReference>
<evidence type="ECO:0000256" key="9">
    <source>
        <dbReference type="ARBA" id="ARBA00047308"/>
    </source>
</evidence>
<dbReference type="InterPro" id="IPR018303">
    <property type="entry name" value="ATPase_P-typ_P_site"/>
</dbReference>
<dbReference type="SUPFAM" id="SSF81665">
    <property type="entry name" value="Calcium ATPase, transmembrane domain M"/>
    <property type="match status" value="1"/>
</dbReference>
<dbReference type="InterPro" id="IPR051014">
    <property type="entry name" value="Cation_Transport_ATPase_IB"/>
</dbReference>
<dbReference type="Proteomes" id="UP000886005">
    <property type="component" value="Unassembled WGS sequence"/>
</dbReference>
<feature type="transmembrane region" description="Helical" evidence="10">
    <location>
        <begin position="21"/>
        <end position="38"/>
    </location>
</feature>
<dbReference type="InterPro" id="IPR027256">
    <property type="entry name" value="P-typ_ATPase_IB"/>
</dbReference>
<comment type="caution">
    <text evidence="12">The sequence shown here is derived from an EMBL/GenBank/DDBJ whole genome shotgun (WGS) entry which is preliminary data.</text>
</comment>
<keyword evidence="10" id="KW-0547">Nucleotide-binding</keyword>
<dbReference type="Gene3D" id="2.70.150.10">
    <property type="entry name" value="Calcium-transporting ATPase, cytoplasmic transduction domain A"/>
    <property type="match status" value="1"/>
</dbReference>
<keyword evidence="6 10" id="KW-1133">Transmembrane helix</keyword>
<dbReference type="InterPro" id="IPR023298">
    <property type="entry name" value="ATPase_P-typ_TM_dom_sf"/>
</dbReference>
<dbReference type="GO" id="GO:0016887">
    <property type="term" value="F:ATP hydrolysis activity"/>
    <property type="evidence" value="ECO:0007669"/>
    <property type="project" value="InterPro"/>
</dbReference>
<dbReference type="FunFam" id="2.70.150.10:FF:000002">
    <property type="entry name" value="Copper-transporting ATPase 1, putative"/>
    <property type="match status" value="1"/>
</dbReference>
<dbReference type="EC" id="7.2.2.12" evidence="8"/>
<proteinExistence type="inferred from homology"/>
<feature type="transmembrane region" description="Helical" evidence="10">
    <location>
        <begin position="247"/>
        <end position="266"/>
    </location>
</feature>
<dbReference type="GO" id="GO:0046872">
    <property type="term" value="F:metal ion binding"/>
    <property type="evidence" value="ECO:0007669"/>
    <property type="project" value="UniProtKB-KW"/>
</dbReference>
<evidence type="ECO:0000259" key="11">
    <source>
        <dbReference type="Pfam" id="PF00122"/>
    </source>
</evidence>
<name>A0A7V1PU77_CALAY</name>
<dbReference type="GO" id="GO:0016463">
    <property type="term" value="F:P-type zinc transporter activity"/>
    <property type="evidence" value="ECO:0007669"/>
    <property type="project" value="UniProtKB-EC"/>
</dbReference>
<dbReference type="InterPro" id="IPR008250">
    <property type="entry name" value="ATPase_P-typ_transduc_dom_A_sf"/>
</dbReference>
<evidence type="ECO:0000256" key="2">
    <source>
        <dbReference type="ARBA" id="ARBA00006024"/>
    </source>
</evidence>
<keyword evidence="4 10" id="KW-0479">Metal-binding</keyword>
<evidence type="ECO:0000256" key="8">
    <source>
        <dbReference type="ARBA" id="ARBA00039097"/>
    </source>
</evidence>
<dbReference type="SUPFAM" id="SSF81653">
    <property type="entry name" value="Calcium ATPase, transduction domain A"/>
    <property type="match status" value="1"/>
</dbReference>
<dbReference type="PANTHER" id="PTHR48085">
    <property type="entry name" value="CADMIUM/ZINC-TRANSPORTING ATPASE HMA2-RELATED"/>
    <property type="match status" value="1"/>
</dbReference>
<dbReference type="Pfam" id="PF00122">
    <property type="entry name" value="E1-E2_ATPase"/>
    <property type="match status" value="1"/>
</dbReference>
<gene>
    <name evidence="12" type="primary">cadA</name>
    <name evidence="12" type="ORF">ENJ10_02615</name>
</gene>
<dbReference type="GO" id="GO:0005886">
    <property type="term" value="C:plasma membrane"/>
    <property type="evidence" value="ECO:0007669"/>
    <property type="project" value="UniProtKB-SubCell"/>
</dbReference>
<dbReference type="SFLD" id="SFLDF00027">
    <property type="entry name" value="p-type_atpase"/>
    <property type="match status" value="1"/>
</dbReference>
<dbReference type="PANTHER" id="PTHR48085:SF5">
    <property type="entry name" value="CADMIUM_ZINC-TRANSPORTING ATPASE HMA4-RELATED"/>
    <property type="match status" value="1"/>
</dbReference>
<dbReference type="AlphaFoldDB" id="A0A7V1PU77"/>
<dbReference type="InterPro" id="IPR023214">
    <property type="entry name" value="HAD_sf"/>
</dbReference>
<evidence type="ECO:0000256" key="5">
    <source>
        <dbReference type="ARBA" id="ARBA00022967"/>
    </source>
</evidence>
<organism evidence="12">
    <name type="scientific">Caldithrix abyssi</name>
    <dbReference type="NCBI Taxonomy" id="187145"/>
    <lineage>
        <taxon>Bacteria</taxon>
        <taxon>Pseudomonadati</taxon>
        <taxon>Calditrichota</taxon>
        <taxon>Calditrichia</taxon>
        <taxon>Calditrichales</taxon>
        <taxon>Calditrichaceae</taxon>
        <taxon>Caldithrix</taxon>
    </lineage>
</organism>
<evidence type="ECO:0000256" key="1">
    <source>
        <dbReference type="ARBA" id="ARBA00004370"/>
    </source>
</evidence>
<keyword evidence="7 10" id="KW-0472">Membrane</keyword>
<keyword evidence="5" id="KW-1278">Translocase</keyword>
<dbReference type="InterPro" id="IPR001757">
    <property type="entry name" value="P_typ_ATPase"/>
</dbReference>
<evidence type="ECO:0000256" key="4">
    <source>
        <dbReference type="ARBA" id="ARBA00022723"/>
    </source>
</evidence>
<evidence type="ECO:0000256" key="7">
    <source>
        <dbReference type="ARBA" id="ARBA00023136"/>
    </source>
</evidence>
<comment type="subcellular location">
    <subcellularLocation>
        <location evidence="10">Cell membrane</location>
    </subcellularLocation>
    <subcellularLocation>
        <location evidence="1">Membrane</location>
    </subcellularLocation>
</comment>
<dbReference type="Pfam" id="PF00702">
    <property type="entry name" value="Hydrolase"/>
    <property type="match status" value="1"/>
</dbReference>
<feature type="transmembrane region" description="Helical" evidence="10">
    <location>
        <begin position="278"/>
        <end position="302"/>
    </location>
</feature>
<dbReference type="GO" id="GO:0005524">
    <property type="term" value="F:ATP binding"/>
    <property type="evidence" value="ECO:0007669"/>
    <property type="project" value="UniProtKB-UniRule"/>
</dbReference>
<dbReference type="PROSITE" id="PS00154">
    <property type="entry name" value="ATPASE_E1_E2"/>
    <property type="match status" value="1"/>
</dbReference>
<dbReference type="SFLD" id="SFLDG00002">
    <property type="entry name" value="C1.7:_P-type_atpase_like"/>
    <property type="match status" value="1"/>
</dbReference>
<accession>A0A7V1PU77</accession>
<dbReference type="NCBIfam" id="TIGR01512">
    <property type="entry name" value="ATPase-IB2_Cd"/>
    <property type="match status" value="1"/>
</dbReference>
<dbReference type="NCBIfam" id="TIGR01525">
    <property type="entry name" value="ATPase-IB_hvy"/>
    <property type="match status" value="1"/>
</dbReference>
<dbReference type="PRINTS" id="PR00941">
    <property type="entry name" value="CDATPASE"/>
</dbReference>
<evidence type="ECO:0000256" key="3">
    <source>
        <dbReference type="ARBA" id="ARBA00022692"/>
    </source>
</evidence>
<comment type="similarity">
    <text evidence="2 10">Belongs to the cation transport ATPase (P-type) (TC 3.A.3) family. Type IB subfamily.</text>
</comment>
<dbReference type="InterPro" id="IPR044492">
    <property type="entry name" value="P_typ_ATPase_HD_dom"/>
</dbReference>
<dbReference type="Gene3D" id="3.40.50.1000">
    <property type="entry name" value="HAD superfamily/HAD-like"/>
    <property type="match status" value="1"/>
</dbReference>
<dbReference type="SFLD" id="SFLDS00003">
    <property type="entry name" value="Haloacid_Dehalogenase"/>
    <property type="match status" value="1"/>
</dbReference>
<keyword evidence="3 10" id="KW-0812">Transmembrane</keyword>
<dbReference type="InterPro" id="IPR023299">
    <property type="entry name" value="ATPase_P-typ_cyto_dom_N"/>
</dbReference>